<evidence type="ECO:0008006" key="5">
    <source>
        <dbReference type="Google" id="ProtNLM"/>
    </source>
</evidence>
<feature type="compositionally biased region" description="Low complexity" evidence="1">
    <location>
        <begin position="268"/>
        <end position="280"/>
    </location>
</feature>
<sequence length="429" mass="47085">MKKNTSYRYLALLAAVGLVSCSSSYSAMQGETDDLYFMASDDAVVTSNAVTNNTPESFDNYNQVSATNQYQQESFSAKNVNPEYVAKYQVQNDTVPDDDIVYFDDNTSTQSTTTDAEGNVNVYNNFYGYNDPSGSSSRNSWMPYMSMNMMYGPWGMYPGFGMGFYDPFWGPGYGFRPGFNMSIGFGIGFGMGGWGYRPYSPFYDPFWGPRYAYGGYGGYYGGYYGRPIIVNNIYSGESRQIVRAARTSRGSASPTRVTRRSASEPGTSRAVARRSAVSRVDGNRSRSDFSRSENDYMNGRSRVTSASSSRRATNSAVMTRPSSSERSRSAYTPRSSSNRREVSTRPSSTNRLRSSYSTPSRSTSPSYNTRSRSSSSSRTYSTPSRTRSNSSYTPSRSSSSSRSYSSGSSSSRSSGGASRSSGGSRRGGN</sequence>
<evidence type="ECO:0000313" key="3">
    <source>
        <dbReference type="EMBL" id="QDH77633.1"/>
    </source>
</evidence>
<feature type="chain" id="PRO_5022006051" description="Vitellogenin II" evidence="2">
    <location>
        <begin position="28"/>
        <end position="429"/>
    </location>
</feature>
<dbReference type="PROSITE" id="PS51257">
    <property type="entry name" value="PROKAR_LIPOPROTEIN"/>
    <property type="match status" value="1"/>
</dbReference>
<gene>
    <name evidence="3" type="ORF">FKX85_00665</name>
</gene>
<evidence type="ECO:0000313" key="4">
    <source>
        <dbReference type="Proteomes" id="UP000316614"/>
    </source>
</evidence>
<protein>
    <recommendedName>
        <fullName evidence="5">Vitellogenin II</fullName>
    </recommendedName>
</protein>
<dbReference type="KEGG" id="echi:FKX85_00665"/>
<feature type="signal peptide" evidence="2">
    <location>
        <begin position="1"/>
        <end position="27"/>
    </location>
</feature>
<reference evidence="3 4" key="1">
    <citation type="submission" date="2019-06" db="EMBL/GenBank/DDBJ databases">
        <title>Echinicola alkalisoli sp. nov. isolated from saline soil.</title>
        <authorList>
            <person name="Sun J.-Q."/>
            <person name="Xu L."/>
        </authorList>
    </citation>
    <scope>NUCLEOTIDE SEQUENCE [LARGE SCALE GENOMIC DNA]</scope>
    <source>
        <strain evidence="3 4">LN3S3</strain>
    </source>
</reference>
<name>A0A514CCU5_9BACT</name>
<feature type="compositionally biased region" description="Low complexity" evidence="1">
    <location>
        <begin position="353"/>
        <end position="423"/>
    </location>
</feature>
<feature type="compositionally biased region" description="Basic and acidic residues" evidence="1">
    <location>
        <begin position="281"/>
        <end position="294"/>
    </location>
</feature>
<evidence type="ECO:0000256" key="2">
    <source>
        <dbReference type="SAM" id="SignalP"/>
    </source>
</evidence>
<organism evidence="3 4">
    <name type="scientific">Echinicola soli</name>
    <dbReference type="NCBI Taxonomy" id="2591634"/>
    <lineage>
        <taxon>Bacteria</taxon>
        <taxon>Pseudomonadati</taxon>
        <taxon>Bacteroidota</taxon>
        <taxon>Cytophagia</taxon>
        <taxon>Cytophagales</taxon>
        <taxon>Cyclobacteriaceae</taxon>
        <taxon>Echinicola</taxon>
    </lineage>
</organism>
<accession>A0A514CCU5</accession>
<dbReference type="RefSeq" id="WP_141612915.1">
    <property type="nucleotide sequence ID" value="NZ_CP041253.1"/>
</dbReference>
<dbReference type="OrthoDB" id="837120at2"/>
<dbReference type="EMBL" id="CP041253">
    <property type="protein sequence ID" value="QDH77633.1"/>
    <property type="molecule type" value="Genomic_DNA"/>
</dbReference>
<dbReference type="AlphaFoldDB" id="A0A514CCU5"/>
<evidence type="ECO:0000256" key="1">
    <source>
        <dbReference type="SAM" id="MobiDB-lite"/>
    </source>
</evidence>
<feature type="region of interest" description="Disordered" evidence="1">
    <location>
        <begin position="245"/>
        <end position="429"/>
    </location>
</feature>
<dbReference type="Proteomes" id="UP000316614">
    <property type="component" value="Chromosome"/>
</dbReference>
<proteinExistence type="predicted"/>
<keyword evidence="2" id="KW-0732">Signal</keyword>
<keyword evidence="4" id="KW-1185">Reference proteome</keyword>
<feature type="compositionally biased region" description="Low complexity" evidence="1">
    <location>
        <begin position="300"/>
        <end position="317"/>
    </location>
</feature>